<organism evidence="1 2">
    <name type="scientific">Roseomonas fluvialis</name>
    <dbReference type="NCBI Taxonomy" id="1750527"/>
    <lineage>
        <taxon>Bacteria</taxon>
        <taxon>Pseudomonadati</taxon>
        <taxon>Pseudomonadota</taxon>
        <taxon>Alphaproteobacteria</taxon>
        <taxon>Acetobacterales</taxon>
        <taxon>Roseomonadaceae</taxon>
        <taxon>Roseomonas</taxon>
    </lineage>
</organism>
<dbReference type="Proteomes" id="UP000831327">
    <property type="component" value="Chromosome"/>
</dbReference>
<name>A0ABN6PA08_9PROT</name>
<keyword evidence="2" id="KW-1185">Reference proteome</keyword>
<proteinExistence type="predicted"/>
<evidence type="ECO:0000313" key="2">
    <source>
        <dbReference type="Proteomes" id="UP000831327"/>
    </source>
</evidence>
<reference evidence="1 2" key="1">
    <citation type="journal article" date="2016" name="Microbes Environ.">
        <title>Phylogenetically diverse aerobic anoxygenic phototrophic bacteria isolated from epilithic biofilms in Tama river, Japan.</title>
        <authorList>
            <person name="Hirose S."/>
            <person name="Matsuura K."/>
            <person name="Haruta S."/>
        </authorList>
    </citation>
    <scope>NUCLEOTIDE SEQUENCE [LARGE SCALE GENOMIC DNA]</scope>
    <source>
        <strain evidence="1 2">S08</strain>
    </source>
</reference>
<sequence>MALCADGVSANLSRLLGSSPSSVANEGVMTSDANLRGARALATMVSQEDPMFRTLTVPIRVKTPHGWHFARFAMPPRHAGEPWWVVYRDEGGAWFTTMLPNAR</sequence>
<protein>
    <submittedName>
        <fullName evidence="1">Uncharacterized protein</fullName>
    </submittedName>
</protein>
<gene>
    <name evidence="1" type="ORF">Rmf_43930</name>
</gene>
<dbReference type="EMBL" id="AP025637">
    <property type="protein sequence ID" value="BDG74464.1"/>
    <property type="molecule type" value="Genomic_DNA"/>
</dbReference>
<accession>A0ABN6PA08</accession>
<evidence type="ECO:0000313" key="1">
    <source>
        <dbReference type="EMBL" id="BDG74464.1"/>
    </source>
</evidence>